<gene>
    <name evidence="9" type="primary">FER1L6_0</name>
    <name evidence="9" type="ORF">N1851_002165</name>
</gene>
<evidence type="ECO:0000256" key="7">
    <source>
        <dbReference type="SAM" id="Phobius"/>
    </source>
</evidence>
<name>A0AA47NAH0_MERPO</name>
<evidence type="ECO:0000256" key="4">
    <source>
        <dbReference type="ARBA" id="ARBA00022989"/>
    </source>
</evidence>
<dbReference type="PRINTS" id="PR00360">
    <property type="entry name" value="C2DOMAIN"/>
</dbReference>
<dbReference type="PANTHER" id="PTHR12546:SF37">
    <property type="entry name" value="FER-1-LIKE 6 (C. ELEGANS)"/>
    <property type="match status" value="1"/>
</dbReference>
<dbReference type="SMART" id="SM00239">
    <property type="entry name" value="C2"/>
    <property type="match status" value="3"/>
</dbReference>
<feature type="compositionally biased region" description="Basic and acidic residues" evidence="6">
    <location>
        <begin position="1676"/>
        <end position="1697"/>
    </location>
</feature>
<dbReference type="CDD" id="cd04037">
    <property type="entry name" value="C2E_Ferlin"/>
    <property type="match status" value="1"/>
</dbReference>
<feature type="domain" description="C2" evidence="8">
    <location>
        <begin position="3"/>
        <end position="137"/>
    </location>
</feature>
<dbReference type="SMART" id="SM01201">
    <property type="entry name" value="FerB"/>
    <property type="match status" value="1"/>
</dbReference>
<keyword evidence="3" id="KW-0677">Repeat</keyword>
<evidence type="ECO:0000256" key="6">
    <source>
        <dbReference type="SAM" id="MobiDB-lite"/>
    </source>
</evidence>
<dbReference type="InterPro" id="IPR037723">
    <property type="entry name" value="C2D_Ferlin"/>
</dbReference>
<dbReference type="Pfam" id="PF08150">
    <property type="entry name" value="FerB"/>
    <property type="match status" value="1"/>
</dbReference>
<feature type="region of interest" description="Disordered" evidence="6">
    <location>
        <begin position="317"/>
        <end position="374"/>
    </location>
</feature>
<evidence type="ECO:0000256" key="2">
    <source>
        <dbReference type="ARBA" id="ARBA00022692"/>
    </source>
</evidence>
<dbReference type="InterPro" id="IPR055072">
    <property type="entry name" value="Ferlin_DSRM"/>
</dbReference>
<dbReference type="CDD" id="cd04018">
    <property type="entry name" value="C2C_Ferlin"/>
    <property type="match status" value="1"/>
</dbReference>
<feature type="region of interest" description="Disordered" evidence="6">
    <location>
        <begin position="919"/>
        <end position="1007"/>
    </location>
</feature>
<proteinExistence type="predicted"/>
<feature type="transmembrane region" description="Helical" evidence="7">
    <location>
        <begin position="1723"/>
        <end position="1744"/>
    </location>
</feature>
<feature type="compositionally biased region" description="Basic residues" evidence="6">
    <location>
        <begin position="992"/>
        <end position="1007"/>
    </location>
</feature>
<dbReference type="GO" id="GO:0007009">
    <property type="term" value="P:plasma membrane organization"/>
    <property type="evidence" value="ECO:0007669"/>
    <property type="project" value="TreeGrafter"/>
</dbReference>
<keyword evidence="10" id="KW-1185">Reference proteome</keyword>
<feature type="domain" description="C2" evidence="8">
    <location>
        <begin position="806"/>
        <end position="930"/>
    </location>
</feature>
<feature type="compositionally biased region" description="Polar residues" evidence="6">
    <location>
        <begin position="954"/>
        <end position="965"/>
    </location>
</feature>
<dbReference type="Proteomes" id="UP001174136">
    <property type="component" value="Unassembled WGS sequence"/>
</dbReference>
<dbReference type="Pfam" id="PF22901">
    <property type="entry name" value="dsrm_Ferlin"/>
    <property type="match status" value="1"/>
</dbReference>
<protein>
    <submittedName>
        <fullName evidence="9">Fer-1-like protein 6</fullName>
    </submittedName>
</protein>
<dbReference type="CDD" id="cd08374">
    <property type="entry name" value="C2F_Ferlin"/>
    <property type="match status" value="1"/>
</dbReference>
<dbReference type="InterPro" id="IPR035892">
    <property type="entry name" value="C2_domain_sf"/>
</dbReference>
<dbReference type="CDD" id="cd04017">
    <property type="entry name" value="C2D_Ferlin"/>
    <property type="match status" value="1"/>
</dbReference>
<dbReference type="Pfam" id="PF16165">
    <property type="entry name" value="Ferlin_C"/>
    <property type="match status" value="1"/>
</dbReference>
<feature type="domain" description="C2" evidence="8">
    <location>
        <begin position="640"/>
        <end position="765"/>
    </location>
</feature>
<dbReference type="PANTHER" id="PTHR12546">
    <property type="entry name" value="FER-1-LIKE"/>
    <property type="match status" value="1"/>
</dbReference>
<feature type="compositionally biased region" description="Basic and acidic residues" evidence="6">
    <location>
        <begin position="202"/>
        <end position="217"/>
    </location>
</feature>
<evidence type="ECO:0000259" key="8">
    <source>
        <dbReference type="PROSITE" id="PS50004"/>
    </source>
</evidence>
<comment type="subcellular location">
    <subcellularLocation>
        <location evidence="1">Membrane</location>
        <topology evidence="1">Single-pass membrane protein</topology>
    </subcellularLocation>
</comment>
<dbReference type="SUPFAM" id="SSF49562">
    <property type="entry name" value="C2 domain (Calcium/lipid-binding domain, CaLB)"/>
    <property type="match status" value="5"/>
</dbReference>
<dbReference type="InterPro" id="IPR037722">
    <property type="entry name" value="C2C_Ferlin"/>
</dbReference>
<dbReference type="InterPro" id="IPR000008">
    <property type="entry name" value="C2_dom"/>
</dbReference>
<dbReference type="PROSITE" id="PS50004">
    <property type="entry name" value="C2"/>
    <property type="match status" value="4"/>
</dbReference>
<keyword evidence="4 7" id="KW-1133">Transmembrane helix</keyword>
<dbReference type="FunFam" id="2.60.40.150:FF:000034">
    <property type="entry name" value="otoferlin isoform X2"/>
    <property type="match status" value="1"/>
</dbReference>
<dbReference type="InterPro" id="IPR012561">
    <property type="entry name" value="Ferlin_B-domain"/>
</dbReference>
<evidence type="ECO:0000256" key="5">
    <source>
        <dbReference type="ARBA" id="ARBA00023136"/>
    </source>
</evidence>
<sequence length="1755" mass="196005">MTQSTPVCRNLLLPEGFPGERPWARFCVRVFRAEGLPRNNSSIMANVTKAFIGDATALIDPYVVVSFFGQTGRTSTQKSTADPVWNEQIVFREVFPPLCQRMKIQIWDEGSMNDVAIGTHYLDLRRISNEQDGDKGFLPTFGPAWINLYGSARNFSLVDDNPELNEGIGEGVSYRGRVYMELAVEILAGGTGSEPKLSRLAKPKETKGGKGGGKEGKIPAGGAGGAGGGGGGGGADEDKGKAEVLSVEPPPQVNEEDKENFLLFGCVFEATLIDRKIGDKPISFELSVGNYGNVLENPGQASGSSGSSRRARALDLPENTDRLGSSPSSSSASSSPLLARGTPESPRKSLLAGGTPESPRRSLLAGGTPDFPRRCVTQTQTGSCTPAEKPLLTQGNKFYMHLPLSSQKPCVQVFSQWENRTYRLFTSNLLETIALHFEKGVAKAAELNRKSDPGAEPILKTVLQDFCLNARKFIETVESKLKVELKRSHLTQLDKKRLTMCKQELEGIIAEAEVMTERKRNSSGIKDLLQEATKLGRQIHFLVEEPQHTLPDVFVWLLSNNKRVAYVRLKARDLLFSSNHKERGRDCGKIHTLFLKSPGKRVVAWTVLAKLDVYLWLGSCSESGHLLDDLPAGFTPTTEGRDPLGPPTHLVPAVQHEFQLRCHMYQARGLIAADTSGLSDPFARITCLSTSLTTNIISQTLSPTWNQCVVMDRLLLSGDLQHIQQEPPRIVIEVYDDDALGKAEYLGSTVAVAEVSLQGQQPYSAPQLQYSRLHHGYQDGGELLAAFELLQIPESGEAGLPPLEEVGGVYPVPANIRPVLSTYRLEVLFWGLRELKKVQLLSVDRPQVFIECAGKALRSSVIQSYKSSPNFTTLVDAIMLELPENELLHPPLSISVVDWRAFGRSTLVGNHVINNLTSYKHTPLPPPAPLPPASPQRPPSPPTSSSGALEGLSEQGSEIGSTVPPTNHDVLITVEEEAPPPPPAPPTAKTESHKRKKTFRSTKRKKRTIADESAENVIDWWSKYYASVERIQQSKQKEVNPFPKVFDKVSSQSDAEKKRKQKTKETLTPTKLATLQLYDKELEVEFGPFDDWVTSFDLYRGKASDVDGSNDERFVGKFKARFCLIKLDEDEEEEEGCDPCHFRVDQGIPHNGHTKVLIRVYIVSASNLHPADPDGKSDPYIVLRLGRKEIKDRDNYIPKQLNPVFGRSFEFQAVFPQESVLSVLIYDYDLVGGDDLIGETRIDLENRFYSRHRATCGLPSEYSFAGYNAWRDSLKPSELLAKMCRENRLEEPLFRPGRITIGNKVFTGKTVFMDEDLPVESYEHLSLKILHRWGEMPLGCRLVPEHIETRTLFHKARPGMDQGQVQMWVDMFPADLPHPGPSVDISPRKPKGYELRIIIWNTEDVILEDSNFLTGQQSSDIYIKGWLKGLEEDRQETDVHYNSLTGEGNFNWRFVFPFHYLPAEKFIRFPLDNQQLHSIKANFMACRYAGVVAATDGTPTHIQIIAPSKDEDVFVNRNKVHTSTRRLLLMQLLTFLMLRSGLQGLPMIRRLSLQDVLTPYLSPQPGAVKVLVISKRSSIFSLDQTEQKLPAVLVLQVWDFERLSSDDFLGSVELDLHSFPRGGKSSKSCRQEMLQETGERISIFQQKRARGWWPLEKAGDLTGKVEAEFHLVTSEEGEKHPVGRARKEPEPLEKPNRPDTSFSWFVNPFKCFFHLIWQNYKKYIITALVLLILTLFLALLFYTLPGAISQKIVNG</sequence>
<feature type="compositionally biased region" description="Low complexity" evidence="6">
    <location>
        <begin position="325"/>
        <end position="339"/>
    </location>
</feature>
<dbReference type="FunFam" id="2.60.40.150:FF:000054">
    <property type="entry name" value="otoferlin isoform X2"/>
    <property type="match status" value="1"/>
</dbReference>
<dbReference type="InterPro" id="IPR037725">
    <property type="entry name" value="C2F_Ferlin"/>
</dbReference>
<dbReference type="Pfam" id="PF00168">
    <property type="entry name" value="C2"/>
    <property type="match status" value="4"/>
</dbReference>
<accession>A0AA47NAH0</accession>
<feature type="compositionally biased region" description="Gly residues" evidence="6">
    <location>
        <begin position="219"/>
        <end position="234"/>
    </location>
</feature>
<reference evidence="9" key="1">
    <citation type="journal article" date="2023" name="Front. Mar. Sci.">
        <title>A new Merluccius polli reference genome to investigate the effects of global change in West African waters.</title>
        <authorList>
            <person name="Mateo J.L."/>
            <person name="Blanco-Fernandez C."/>
            <person name="Garcia-Vazquez E."/>
            <person name="Machado-Schiaffino G."/>
        </authorList>
    </citation>
    <scope>NUCLEOTIDE SEQUENCE</scope>
    <source>
        <strain evidence="9">C29</strain>
        <tissue evidence="9">Fin</tissue>
    </source>
</reference>
<dbReference type="Gene3D" id="2.60.40.150">
    <property type="entry name" value="C2 domain"/>
    <property type="match status" value="5"/>
</dbReference>
<dbReference type="InterPro" id="IPR032362">
    <property type="entry name" value="Ferlin_C"/>
</dbReference>
<feature type="region of interest" description="Disordered" evidence="6">
    <location>
        <begin position="1675"/>
        <end position="1697"/>
    </location>
</feature>
<keyword evidence="2 7" id="KW-0812">Transmembrane</keyword>
<feature type="region of interest" description="Disordered" evidence="6">
    <location>
        <begin position="194"/>
        <end position="242"/>
    </location>
</feature>
<keyword evidence="5 7" id="KW-0472">Membrane</keyword>
<dbReference type="GO" id="GO:0016020">
    <property type="term" value="C:membrane"/>
    <property type="evidence" value="ECO:0007669"/>
    <property type="project" value="UniProtKB-SubCell"/>
</dbReference>
<evidence type="ECO:0000313" key="10">
    <source>
        <dbReference type="Proteomes" id="UP001174136"/>
    </source>
</evidence>
<comment type="caution">
    <text evidence="9">The sequence shown here is derived from an EMBL/GenBank/DDBJ whole genome shotgun (WGS) entry which is preliminary data.</text>
</comment>
<evidence type="ECO:0000313" key="9">
    <source>
        <dbReference type="EMBL" id="KAK0155438.1"/>
    </source>
</evidence>
<feature type="compositionally biased region" description="Pro residues" evidence="6">
    <location>
        <begin position="923"/>
        <end position="942"/>
    </location>
</feature>
<dbReference type="InterPro" id="IPR037721">
    <property type="entry name" value="Ferlin"/>
</dbReference>
<evidence type="ECO:0000256" key="3">
    <source>
        <dbReference type="ARBA" id="ARBA00022737"/>
    </source>
</evidence>
<feature type="domain" description="C2" evidence="8">
    <location>
        <begin position="1138"/>
        <end position="1257"/>
    </location>
</feature>
<evidence type="ECO:0000256" key="1">
    <source>
        <dbReference type="ARBA" id="ARBA00004167"/>
    </source>
</evidence>
<dbReference type="InterPro" id="IPR037724">
    <property type="entry name" value="C2E_Ferlin"/>
</dbReference>
<dbReference type="EMBL" id="JAOPHQ010000286">
    <property type="protein sequence ID" value="KAK0155438.1"/>
    <property type="molecule type" value="Genomic_DNA"/>
</dbReference>
<organism evidence="9 10">
    <name type="scientific">Merluccius polli</name>
    <name type="common">Benguela hake</name>
    <name type="synonym">Merluccius cadenati</name>
    <dbReference type="NCBI Taxonomy" id="89951"/>
    <lineage>
        <taxon>Eukaryota</taxon>
        <taxon>Metazoa</taxon>
        <taxon>Chordata</taxon>
        <taxon>Craniata</taxon>
        <taxon>Vertebrata</taxon>
        <taxon>Euteleostomi</taxon>
        <taxon>Actinopterygii</taxon>
        <taxon>Neopterygii</taxon>
        <taxon>Teleostei</taxon>
        <taxon>Neoteleostei</taxon>
        <taxon>Acanthomorphata</taxon>
        <taxon>Zeiogadaria</taxon>
        <taxon>Gadariae</taxon>
        <taxon>Gadiformes</taxon>
        <taxon>Gadoidei</taxon>
        <taxon>Merlucciidae</taxon>
        <taxon>Merluccius</taxon>
    </lineage>
</organism>